<dbReference type="InterPro" id="IPR003661">
    <property type="entry name" value="HisK_dim/P_dom"/>
</dbReference>
<comment type="caution">
    <text evidence="9">The sequence shown here is derived from an EMBL/GenBank/DDBJ whole genome shotgun (WGS) entry which is preliminary data.</text>
</comment>
<dbReference type="PROSITE" id="PS50109">
    <property type="entry name" value="HIS_KIN"/>
    <property type="match status" value="1"/>
</dbReference>
<evidence type="ECO:0000256" key="4">
    <source>
        <dbReference type="ARBA" id="ARBA00022729"/>
    </source>
</evidence>
<feature type="signal peptide" evidence="6">
    <location>
        <begin position="1"/>
        <end position="19"/>
    </location>
</feature>
<name>A0ABU3P7A5_9BURK</name>
<dbReference type="InterPro" id="IPR036890">
    <property type="entry name" value="HATPase_C_sf"/>
</dbReference>
<dbReference type="CDD" id="cd00082">
    <property type="entry name" value="HisKA"/>
    <property type="match status" value="1"/>
</dbReference>
<comment type="catalytic activity">
    <reaction evidence="1">
        <text>ATP + protein L-histidine = ADP + protein N-phospho-L-histidine.</text>
        <dbReference type="EC" id="2.7.13.3"/>
    </reaction>
</comment>
<dbReference type="EC" id="2.7.13.3" evidence="2"/>
<dbReference type="InterPro" id="IPR001638">
    <property type="entry name" value="Solute-binding_3/MltF_N"/>
</dbReference>
<proteinExistence type="predicted"/>
<feature type="domain" description="Histidine kinase" evidence="7">
    <location>
        <begin position="1078"/>
        <end position="1250"/>
    </location>
</feature>
<evidence type="ECO:0000256" key="2">
    <source>
        <dbReference type="ARBA" id="ARBA00012438"/>
    </source>
</evidence>
<evidence type="ECO:0000256" key="6">
    <source>
        <dbReference type="SAM" id="SignalP"/>
    </source>
</evidence>
<dbReference type="SUPFAM" id="SSF47384">
    <property type="entry name" value="Homodimeric domain of signal transducing histidine kinase"/>
    <property type="match status" value="1"/>
</dbReference>
<evidence type="ECO:0000256" key="3">
    <source>
        <dbReference type="ARBA" id="ARBA00022553"/>
    </source>
</evidence>
<dbReference type="RefSeq" id="WP_315648772.1">
    <property type="nucleotide sequence ID" value="NZ_JAVXZY010000001.1"/>
</dbReference>
<dbReference type="NCBIfam" id="TIGR00229">
    <property type="entry name" value="sensory_box"/>
    <property type="match status" value="1"/>
</dbReference>
<feature type="domain" description="PAC" evidence="8">
    <location>
        <begin position="883"/>
        <end position="934"/>
    </location>
</feature>
<keyword evidence="10" id="KW-1185">Reference proteome</keyword>
<dbReference type="CDD" id="cd00130">
    <property type="entry name" value="PAS"/>
    <property type="match status" value="1"/>
</dbReference>
<protein>
    <recommendedName>
        <fullName evidence="2">histidine kinase</fullName>
        <ecNumber evidence="2">2.7.13.3</ecNumber>
    </recommendedName>
</protein>
<dbReference type="InterPro" id="IPR036097">
    <property type="entry name" value="HisK_dim/P_sf"/>
</dbReference>
<evidence type="ECO:0000313" key="10">
    <source>
        <dbReference type="Proteomes" id="UP001246372"/>
    </source>
</evidence>
<evidence type="ECO:0000259" key="7">
    <source>
        <dbReference type="PROSITE" id="PS50109"/>
    </source>
</evidence>
<dbReference type="Proteomes" id="UP001246372">
    <property type="component" value="Unassembled WGS sequence"/>
</dbReference>
<evidence type="ECO:0000259" key="8">
    <source>
        <dbReference type="PROSITE" id="PS50113"/>
    </source>
</evidence>
<dbReference type="Gene3D" id="1.10.287.130">
    <property type="match status" value="1"/>
</dbReference>
<sequence>MLLLALLCLTLLWSAPARAAGREPATPPALTALTALTAEERAFLAQHPVIRAHNEQDWAPFNFNRNGQPQGYTIDLLRRLEPKLGVRFEFVSGPDWATFIEMLKKRQIDLVGNMVQTPDREHFALFTSPLISSLPGIASRREQPLRNLAELQGKTVAVVRGFWHQEAIEKHHPGLKLLLTRDTQEALKAVAFGQADAAIDDGPVLNYQILERAIPQLIVSGEAELSGARDKYNRIGVRQDWPLLRSALDKALASISYQEQAELRRRWLNAEPGRTAAVQLSAAEQIWLRAHPIIHASNETDYPPFDFAVNGRPQGFSIDLLNLLAERLGVQVDYVSGPPWHELEQQHRDGRIDLLHSIYYTEERARTGHYTEPYAQLRPVFVSRKGEGRISGFGQLKGRTVAVGRGWSQDGFLRSRHPEILRLEVDNIEQMLQAVADGRADATFEADEIVRYWLRKKGLNELQVGAPALEFERERGLAYHFYARQESPELASMLNKALATLAPGEIHQLQAKWFGPEASMQAMVPLSNEERSYLARKGVIKMCVEPDWLPYVRINEKREIEGIVAETVALMQQRLGVRFELHPTKTWAESLAAIRSRACDILPMATDVPSRHDAMNFTRPTDVEPLVIATQARELFIKDASEIGERKIGIIGAYSFAEQLRQLHPRLQIVDVASTKDGLDRVRRGELWGYVDAMAAIGYQLQKHSMLDLKIAGKLEVNVQTAVAARNDEPLLVGIMQKTVDAISADERRAIVNRWVSVRFEQGFDYWLLWKIVGGATAFVLLIIAVIVPWNRRLAKVNRELDQAQTDLRQTSNELEIIFQHTSVGIAYTRGRRLLRVNKALANLLGHQVAEMVGSDTRQFYASQAGFEAAERGYALMAEGQVFRVELLLRRADGTELLCELSGAKVDTGDPAKGDIWTVQDVTELRRAQAQLIQAEKLASLGQLVANVAHEINTPIGAIKSSGDTILGALNDTLRRLPAALLALDEAGRERFMRLVDPDALATPMLTTREERAQRREVMRVLNEAGIANAAALASQLVQLQAHRQLDNCLPLLRHPQGPYIIETAVGVGALVQGAHNINTAVERVSKIVFALKAFSRRDPSGTMVEAQLHEGMDTVLTMYQNQIKRGTELLRHYEPMAPLLCLPDELNQVWTNLIHNALQAMHEQGTLTVEIRRQGDEAVVSVADTGCGIAPELRERIFEPFFTTKPTGEGSGLGLDICKKIVEKHQGRIELHSELGKGSRFVVYLPYRQLPG</sequence>
<dbReference type="SMART" id="SM00387">
    <property type="entry name" value="HATPase_c"/>
    <property type="match status" value="1"/>
</dbReference>
<dbReference type="InterPro" id="IPR004358">
    <property type="entry name" value="Sig_transdc_His_kin-like_C"/>
</dbReference>
<reference evidence="9" key="1">
    <citation type="submission" date="2023-09" db="EMBL/GenBank/DDBJ databases">
        <title>Paucibacter sp. APW11 Genome sequencing and assembly.</title>
        <authorList>
            <person name="Kim I."/>
        </authorList>
    </citation>
    <scope>NUCLEOTIDE SEQUENCE</scope>
    <source>
        <strain evidence="9">APW11</strain>
    </source>
</reference>
<keyword evidence="5" id="KW-0472">Membrane</keyword>
<keyword evidence="5" id="KW-0812">Transmembrane</keyword>
<dbReference type="Gene3D" id="3.30.565.10">
    <property type="entry name" value="Histidine kinase-like ATPase, C-terminal domain"/>
    <property type="match status" value="1"/>
</dbReference>
<keyword evidence="4 6" id="KW-0732">Signal</keyword>
<dbReference type="CDD" id="cd01007">
    <property type="entry name" value="PBP2_BvgS_HisK_like"/>
    <property type="match status" value="2"/>
</dbReference>
<gene>
    <name evidence="9" type="ORF">RQP53_04000</name>
</gene>
<dbReference type="InterPro" id="IPR000014">
    <property type="entry name" value="PAS"/>
</dbReference>
<dbReference type="SMART" id="SM00062">
    <property type="entry name" value="PBPb"/>
    <property type="match status" value="3"/>
</dbReference>
<accession>A0ABU3P7A5</accession>
<dbReference type="Pfam" id="PF13426">
    <property type="entry name" value="PAS_9"/>
    <property type="match status" value="1"/>
</dbReference>
<feature type="transmembrane region" description="Helical" evidence="5">
    <location>
        <begin position="767"/>
        <end position="790"/>
    </location>
</feature>
<dbReference type="SUPFAM" id="SSF55785">
    <property type="entry name" value="PYP-like sensor domain (PAS domain)"/>
    <property type="match status" value="1"/>
</dbReference>
<dbReference type="Gene3D" id="3.30.450.20">
    <property type="entry name" value="PAS domain"/>
    <property type="match status" value="1"/>
</dbReference>
<dbReference type="CDD" id="cd13708">
    <property type="entry name" value="PBP2_BvgS_like_1"/>
    <property type="match status" value="1"/>
</dbReference>
<evidence type="ECO:0000256" key="5">
    <source>
        <dbReference type="SAM" id="Phobius"/>
    </source>
</evidence>
<evidence type="ECO:0000256" key="1">
    <source>
        <dbReference type="ARBA" id="ARBA00000085"/>
    </source>
</evidence>
<dbReference type="Pfam" id="PF00497">
    <property type="entry name" value="SBP_bac_3"/>
    <property type="match status" value="3"/>
</dbReference>
<dbReference type="InterPro" id="IPR005467">
    <property type="entry name" value="His_kinase_dom"/>
</dbReference>
<dbReference type="SUPFAM" id="SSF53850">
    <property type="entry name" value="Periplasmic binding protein-like II"/>
    <property type="match status" value="3"/>
</dbReference>
<organism evidence="9 10">
    <name type="scientific">Roseateles aquae</name>
    <dbReference type="NCBI Taxonomy" id="3077235"/>
    <lineage>
        <taxon>Bacteria</taxon>
        <taxon>Pseudomonadati</taxon>
        <taxon>Pseudomonadota</taxon>
        <taxon>Betaproteobacteria</taxon>
        <taxon>Burkholderiales</taxon>
        <taxon>Sphaerotilaceae</taxon>
        <taxon>Roseateles</taxon>
    </lineage>
</organism>
<keyword evidence="5" id="KW-1133">Transmembrane helix</keyword>
<dbReference type="Gene3D" id="3.40.190.10">
    <property type="entry name" value="Periplasmic binding protein-like II"/>
    <property type="match status" value="6"/>
</dbReference>
<dbReference type="EMBL" id="JAVXZY010000001">
    <property type="protein sequence ID" value="MDT8998435.1"/>
    <property type="molecule type" value="Genomic_DNA"/>
</dbReference>
<feature type="chain" id="PRO_5046904831" description="histidine kinase" evidence="6">
    <location>
        <begin position="20"/>
        <end position="1253"/>
    </location>
</feature>
<dbReference type="InterPro" id="IPR035965">
    <property type="entry name" value="PAS-like_dom_sf"/>
</dbReference>
<dbReference type="InterPro" id="IPR000700">
    <property type="entry name" value="PAS-assoc_C"/>
</dbReference>
<dbReference type="PRINTS" id="PR00344">
    <property type="entry name" value="BCTRLSENSOR"/>
</dbReference>
<dbReference type="InterPro" id="IPR003594">
    <property type="entry name" value="HATPase_dom"/>
</dbReference>
<evidence type="ECO:0000313" key="9">
    <source>
        <dbReference type="EMBL" id="MDT8998435.1"/>
    </source>
</evidence>
<dbReference type="SUPFAM" id="SSF55874">
    <property type="entry name" value="ATPase domain of HSP90 chaperone/DNA topoisomerase II/histidine kinase"/>
    <property type="match status" value="1"/>
</dbReference>
<dbReference type="PROSITE" id="PS50113">
    <property type="entry name" value="PAC"/>
    <property type="match status" value="1"/>
</dbReference>
<dbReference type="PANTHER" id="PTHR35936">
    <property type="entry name" value="MEMBRANE-BOUND LYTIC MUREIN TRANSGLYCOSYLASE F"/>
    <property type="match status" value="1"/>
</dbReference>
<keyword evidence="3" id="KW-0597">Phosphoprotein</keyword>
<dbReference type="Pfam" id="PF02518">
    <property type="entry name" value="HATPase_c"/>
    <property type="match status" value="1"/>
</dbReference>